<evidence type="ECO:0000256" key="1">
    <source>
        <dbReference type="SAM" id="MobiDB-lite"/>
    </source>
</evidence>
<gene>
    <name evidence="2" type="ORF">K490DRAFT_69437</name>
</gene>
<reference evidence="2" key="1">
    <citation type="journal article" date="2020" name="Stud. Mycol.">
        <title>101 Dothideomycetes genomes: a test case for predicting lifestyles and emergence of pathogens.</title>
        <authorList>
            <person name="Haridas S."/>
            <person name="Albert R."/>
            <person name="Binder M."/>
            <person name="Bloem J."/>
            <person name="Labutti K."/>
            <person name="Salamov A."/>
            <person name="Andreopoulos B."/>
            <person name="Baker S."/>
            <person name="Barry K."/>
            <person name="Bills G."/>
            <person name="Bluhm B."/>
            <person name="Cannon C."/>
            <person name="Castanera R."/>
            <person name="Culley D."/>
            <person name="Daum C."/>
            <person name="Ezra D."/>
            <person name="Gonzalez J."/>
            <person name="Henrissat B."/>
            <person name="Kuo A."/>
            <person name="Liang C."/>
            <person name="Lipzen A."/>
            <person name="Lutzoni F."/>
            <person name="Magnuson J."/>
            <person name="Mondo S."/>
            <person name="Nolan M."/>
            <person name="Ohm R."/>
            <person name="Pangilinan J."/>
            <person name="Park H.-J."/>
            <person name="Ramirez L."/>
            <person name="Alfaro M."/>
            <person name="Sun H."/>
            <person name="Tritt A."/>
            <person name="Yoshinaga Y."/>
            <person name="Zwiers L.-H."/>
            <person name="Turgeon B."/>
            <person name="Goodwin S."/>
            <person name="Spatafora J."/>
            <person name="Crous P."/>
            <person name="Grigoriev I."/>
        </authorList>
    </citation>
    <scope>NUCLEOTIDE SEQUENCE</scope>
    <source>
        <strain evidence="2">CBS 121410</strain>
    </source>
</reference>
<protein>
    <submittedName>
        <fullName evidence="2">Uncharacterized protein</fullName>
    </submittedName>
</protein>
<name>A0A9P4LU62_9PEZI</name>
<comment type="caution">
    <text evidence="2">The sequence shown here is derived from an EMBL/GenBank/DDBJ whole genome shotgun (WGS) entry which is preliminary data.</text>
</comment>
<dbReference type="Proteomes" id="UP000799776">
    <property type="component" value="Unassembled WGS sequence"/>
</dbReference>
<dbReference type="AlphaFoldDB" id="A0A9P4LU62"/>
<feature type="region of interest" description="Disordered" evidence="1">
    <location>
        <begin position="168"/>
        <end position="190"/>
    </location>
</feature>
<feature type="compositionally biased region" description="Basic residues" evidence="1">
    <location>
        <begin position="176"/>
        <end position="190"/>
    </location>
</feature>
<evidence type="ECO:0000313" key="2">
    <source>
        <dbReference type="EMBL" id="KAF2083789.1"/>
    </source>
</evidence>
<keyword evidence="3" id="KW-1185">Reference proteome</keyword>
<accession>A0A9P4LU62</accession>
<sequence>MWFHKHSKNNCLDPTLVRWKVHPSLAASASHLEFIRVITRRATVPKVHMAAIETSDCNCATARPGCTIHYVELSLEEWNDLMRWHARSKVPIVPAGVCHCRRLSGSGHLSGMGKRGKELDVLDWYYPQAAGCGAGDGEDVKKMLTEAMEGFKKDEFVPVRQISGCFEDSEEDRQQKGLKGHLGMFRRHTR</sequence>
<evidence type="ECO:0000313" key="3">
    <source>
        <dbReference type="Proteomes" id="UP000799776"/>
    </source>
</evidence>
<dbReference type="EMBL" id="ML978757">
    <property type="protein sequence ID" value="KAF2083789.1"/>
    <property type="molecule type" value="Genomic_DNA"/>
</dbReference>
<organism evidence="2 3">
    <name type="scientific">Saccharata proteae CBS 121410</name>
    <dbReference type="NCBI Taxonomy" id="1314787"/>
    <lineage>
        <taxon>Eukaryota</taxon>
        <taxon>Fungi</taxon>
        <taxon>Dikarya</taxon>
        <taxon>Ascomycota</taxon>
        <taxon>Pezizomycotina</taxon>
        <taxon>Dothideomycetes</taxon>
        <taxon>Dothideomycetes incertae sedis</taxon>
        <taxon>Botryosphaeriales</taxon>
        <taxon>Saccharataceae</taxon>
        <taxon>Saccharata</taxon>
    </lineage>
</organism>
<proteinExistence type="predicted"/>